<accession>A0A7R9ET25</accession>
<evidence type="ECO:0000256" key="4">
    <source>
        <dbReference type="ARBA" id="ARBA00025764"/>
    </source>
</evidence>
<dbReference type="GO" id="GO:0000166">
    <property type="term" value="F:nucleotide binding"/>
    <property type="evidence" value="ECO:0007669"/>
    <property type="project" value="UniProtKB-KW"/>
</dbReference>
<feature type="short sequence motif" description="Histidine triad motif" evidence="8 9">
    <location>
        <begin position="161"/>
        <end position="165"/>
    </location>
</feature>
<dbReference type="PROSITE" id="PS51084">
    <property type="entry name" value="HIT_2"/>
    <property type="match status" value="1"/>
</dbReference>
<protein>
    <recommendedName>
        <fullName evidence="5">Adenosine 5'-monophosphoramidase HINT3</fullName>
    </recommendedName>
    <alternativeName>
        <fullName evidence="6">Histidine triad nucleotide-binding protein 3</fullName>
    </alternativeName>
</protein>
<feature type="compositionally biased region" description="Acidic residues" evidence="10">
    <location>
        <begin position="62"/>
        <end position="72"/>
    </location>
</feature>
<evidence type="ECO:0000256" key="3">
    <source>
        <dbReference type="ARBA" id="ARBA00024472"/>
    </source>
</evidence>
<evidence type="ECO:0000313" key="12">
    <source>
        <dbReference type="EMBL" id="CAD7439519.1"/>
    </source>
</evidence>
<dbReference type="EMBL" id="OD564708">
    <property type="protein sequence ID" value="CAD7439519.1"/>
    <property type="molecule type" value="Genomic_DNA"/>
</dbReference>
<evidence type="ECO:0000256" key="9">
    <source>
        <dbReference type="PROSITE-ProRule" id="PRU00464"/>
    </source>
</evidence>
<feature type="active site" description="Tele-AMP-histidine intermediate" evidence="7">
    <location>
        <position position="163"/>
    </location>
</feature>
<sequence length="197" mass="22320">MRMPTLVMLDDAVYKWFSQLRTSGLARGGEESVSLDGVEAWFEADKDDPGFQILTEEEIVASVTEEAESSEDEKEKAGDTTQPTIKDDNYVAFSDIKPASKYHYLIIPKQHISDAKSLVPEQKTLVEDLVRIAKQILEQTGVDLSDVRFGFHWPPFHSISHLHLHAIAPASQMGFISRGIFKPDSWWFVTKKGFMEF</sequence>
<dbReference type="PANTHER" id="PTHR12486">
    <property type="entry name" value="APRATAXIN-RELATED"/>
    <property type="match status" value="1"/>
</dbReference>
<dbReference type="PANTHER" id="PTHR12486:SF5">
    <property type="entry name" value="ADENOSINE 5'-MONOPHOSPHORAMIDASE HINT3"/>
    <property type="match status" value="1"/>
</dbReference>
<comment type="catalytic activity">
    <reaction evidence="3">
        <text>adenosine 5'-phosphoramidate + H2O = NH4(+) + AMP</text>
        <dbReference type="Rhea" id="RHEA:67916"/>
        <dbReference type="ChEBI" id="CHEBI:15377"/>
        <dbReference type="ChEBI" id="CHEBI:28938"/>
        <dbReference type="ChEBI" id="CHEBI:57890"/>
        <dbReference type="ChEBI" id="CHEBI:456215"/>
    </reaction>
</comment>
<dbReference type="PRINTS" id="PR00332">
    <property type="entry name" value="HISTRIAD"/>
</dbReference>
<organism evidence="12">
    <name type="scientific">Timema bartmani</name>
    <dbReference type="NCBI Taxonomy" id="61472"/>
    <lineage>
        <taxon>Eukaryota</taxon>
        <taxon>Metazoa</taxon>
        <taxon>Ecdysozoa</taxon>
        <taxon>Arthropoda</taxon>
        <taxon>Hexapoda</taxon>
        <taxon>Insecta</taxon>
        <taxon>Pterygota</taxon>
        <taxon>Neoptera</taxon>
        <taxon>Polyneoptera</taxon>
        <taxon>Phasmatodea</taxon>
        <taxon>Timematodea</taxon>
        <taxon>Timematoidea</taxon>
        <taxon>Timematidae</taxon>
        <taxon>Timema</taxon>
    </lineage>
</organism>
<proteinExistence type="inferred from homology"/>
<evidence type="ECO:0000259" key="11">
    <source>
        <dbReference type="PROSITE" id="PS51084"/>
    </source>
</evidence>
<evidence type="ECO:0000256" key="2">
    <source>
        <dbReference type="ARBA" id="ARBA00022801"/>
    </source>
</evidence>
<evidence type="ECO:0000256" key="8">
    <source>
        <dbReference type="PIRSR" id="PIRSR601310-3"/>
    </source>
</evidence>
<gene>
    <name evidence="12" type="ORF">TBIB3V08_LOCUS2080</name>
</gene>
<reference evidence="12" key="1">
    <citation type="submission" date="2020-11" db="EMBL/GenBank/DDBJ databases">
        <authorList>
            <person name="Tran Van P."/>
        </authorList>
    </citation>
    <scope>NUCLEOTIDE SEQUENCE</scope>
</reference>
<dbReference type="SUPFAM" id="SSF54197">
    <property type="entry name" value="HIT-like"/>
    <property type="match status" value="1"/>
</dbReference>
<dbReference type="GO" id="GO:0016787">
    <property type="term" value="F:hydrolase activity"/>
    <property type="evidence" value="ECO:0007669"/>
    <property type="project" value="UniProtKB-KW"/>
</dbReference>
<dbReference type="Pfam" id="PF11969">
    <property type="entry name" value="DcpS_C"/>
    <property type="match status" value="1"/>
</dbReference>
<keyword evidence="1" id="KW-0547">Nucleotide-binding</keyword>
<dbReference type="InterPro" id="IPR011146">
    <property type="entry name" value="HIT-like"/>
</dbReference>
<dbReference type="InterPro" id="IPR036265">
    <property type="entry name" value="HIT-like_sf"/>
</dbReference>
<evidence type="ECO:0000256" key="1">
    <source>
        <dbReference type="ARBA" id="ARBA00022741"/>
    </source>
</evidence>
<evidence type="ECO:0000256" key="6">
    <source>
        <dbReference type="ARBA" id="ARBA00042361"/>
    </source>
</evidence>
<feature type="region of interest" description="Disordered" evidence="10">
    <location>
        <begin position="62"/>
        <end position="83"/>
    </location>
</feature>
<feature type="domain" description="HIT" evidence="11">
    <location>
        <begin position="70"/>
        <end position="178"/>
    </location>
</feature>
<dbReference type="AlphaFoldDB" id="A0A7R9ET25"/>
<dbReference type="InterPro" id="IPR001310">
    <property type="entry name" value="Histidine_triad_HIT"/>
</dbReference>
<evidence type="ECO:0000256" key="7">
    <source>
        <dbReference type="PIRSR" id="PIRSR601310-1"/>
    </source>
</evidence>
<keyword evidence="2" id="KW-0378">Hydrolase</keyword>
<comment type="similarity">
    <text evidence="4">Belongs to the HINT family.</text>
</comment>
<name>A0A7R9ET25_9NEOP</name>
<dbReference type="Gene3D" id="3.30.428.10">
    <property type="entry name" value="HIT-like"/>
    <property type="match status" value="1"/>
</dbReference>
<evidence type="ECO:0000256" key="10">
    <source>
        <dbReference type="SAM" id="MobiDB-lite"/>
    </source>
</evidence>
<evidence type="ECO:0000256" key="5">
    <source>
        <dbReference type="ARBA" id="ARBA00039802"/>
    </source>
</evidence>